<dbReference type="InterPro" id="IPR058355">
    <property type="entry name" value="DUF8042"/>
</dbReference>
<proteinExistence type="predicted"/>
<reference evidence="3" key="1">
    <citation type="submission" date="2013-03" db="EMBL/GenBank/DDBJ databases">
        <title>Draft genome sequence of Bacillus firmus DS1.</title>
        <authorList>
            <person name="Peng D."/>
            <person name="Zhu L."/>
            <person name="Sun M."/>
        </authorList>
    </citation>
    <scope>NUCLEOTIDE SEQUENCE [LARGE SCALE GENOMIC DNA]</scope>
    <source>
        <strain evidence="3">DS1</strain>
    </source>
</reference>
<dbReference type="Pfam" id="PF26154">
    <property type="entry name" value="DUF8042"/>
    <property type="match status" value="1"/>
</dbReference>
<dbReference type="OrthoDB" id="2874105at2"/>
<reference evidence="2 3" key="2">
    <citation type="journal article" date="2016" name="Sci. Rep.">
        <title>A novel serine protease, Sep1, from Bacillus firmus DS-1 has nematicidal activity and degrades multiple intestinal-associated nematode proteins.</title>
        <authorList>
            <person name="Geng C."/>
            <person name="Nie X."/>
            <person name="Tang Z."/>
            <person name="Zhang Y."/>
            <person name="Lin J."/>
            <person name="Sun M."/>
            <person name="Peng D."/>
        </authorList>
    </citation>
    <scope>NUCLEOTIDE SEQUENCE [LARGE SCALE GENOMIC DNA]</scope>
    <source>
        <strain evidence="2 3">DS1</strain>
    </source>
</reference>
<protein>
    <recommendedName>
        <fullName evidence="1">DUF8042 domain-containing protein</fullName>
    </recommendedName>
</protein>
<accession>W7L8G2</accession>
<sequence>MEKYIEVMKKSQELAETVLEGLQHIQKLIGEGKHEQSILLFEDVLLAYSTIGRTIEPAIRELGNDIVSAKQADVSRAAELVVSAFEEKNYSKVQEVLQFTLIPQFRKLTAELEKAFQPYLVS</sequence>
<feature type="domain" description="DUF8042" evidence="1">
    <location>
        <begin position="1"/>
        <end position="118"/>
    </location>
</feature>
<gene>
    <name evidence="2" type="ORF">PBF_08113</name>
</gene>
<dbReference type="AlphaFoldDB" id="W7L8G2"/>
<evidence type="ECO:0000313" key="3">
    <source>
        <dbReference type="Proteomes" id="UP000019270"/>
    </source>
</evidence>
<dbReference type="Proteomes" id="UP000019270">
    <property type="component" value="Unassembled WGS sequence"/>
</dbReference>
<dbReference type="eggNOG" id="ENOG50331P8">
    <property type="taxonomic scope" value="Bacteria"/>
</dbReference>
<evidence type="ECO:0000259" key="1">
    <source>
        <dbReference type="Pfam" id="PF26154"/>
    </source>
</evidence>
<evidence type="ECO:0000313" key="2">
    <source>
        <dbReference type="EMBL" id="EWG11501.1"/>
    </source>
</evidence>
<dbReference type="EMBL" id="APVL01000005">
    <property type="protein sequence ID" value="EWG11501.1"/>
    <property type="molecule type" value="Genomic_DNA"/>
</dbReference>
<name>W7L8G2_CYTFI</name>
<dbReference type="RefSeq" id="WP_035329184.1">
    <property type="nucleotide sequence ID" value="NZ_APVL01000005.1"/>
</dbReference>
<organism evidence="2 3">
    <name type="scientific">Cytobacillus firmus DS1</name>
    <dbReference type="NCBI Taxonomy" id="1307436"/>
    <lineage>
        <taxon>Bacteria</taxon>
        <taxon>Bacillati</taxon>
        <taxon>Bacillota</taxon>
        <taxon>Bacilli</taxon>
        <taxon>Bacillales</taxon>
        <taxon>Bacillaceae</taxon>
        <taxon>Cytobacillus</taxon>
    </lineage>
</organism>
<dbReference type="PATRIC" id="fig|1307436.3.peg.1720"/>
<comment type="caution">
    <text evidence="2">The sequence shown here is derived from an EMBL/GenBank/DDBJ whole genome shotgun (WGS) entry which is preliminary data.</text>
</comment>